<dbReference type="AlphaFoldDB" id="A0A9D1GU75"/>
<evidence type="ECO:0000256" key="1">
    <source>
        <dbReference type="ARBA" id="ARBA00004651"/>
    </source>
</evidence>
<comment type="similarity">
    <text evidence="7">Belongs to the binding-protein-dependent transport system permease family.</text>
</comment>
<dbReference type="EMBL" id="DVLL01000023">
    <property type="protein sequence ID" value="HIT59536.1"/>
    <property type="molecule type" value="Genomic_DNA"/>
</dbReference>
<comment type="caution">
    <text evidence="9">The sequence shown here is derived from an EMBL/GenBank/DDBJ whole genome shotgun (WGS) entry which is preliminary data.</text>
</comment>
<dbReference type="CDD" id="cd06261">
    <property type="entry name" value="TM_PBP2"/>
    <property type="match status" value="1"/>
</dbReference>
<dbReference type="PROSITE" id="PS50928">
    <property type="entry name" value="ABC_TM1"/>
    <property type="match status" value="1"/>
</dbReference>
<dbReference type="GO" id="GO:0055085">
    <property type="term" value="P:transmembrane transport"/>
    <property type="evidence" value="ECO:0007669"/>
    <property type="project" value="InterPro"/>
</dbReference>
<dbReference type="PANTHER" id="PTHR30193:SF37">
    <property type="entry name" value="INNER MEMBRANE ABC TRANSPORTER PERMEASE PROTEIN YCJO"/>
    <property type="match status" value="1"/>
</dbReference>
<evidence type="ECO:0000313" key="10">
    <source>
        <dbReference type="Proteomes" id="UP000824136"/>
    </source>
</evidence>
<organism evidence="9 10">
    <name type="scientific">Candidatus Faeciplasma pullistercoris</name>
    <dbReference type="NCBI Taxonomy" id="2840800"/>
    <lineage>
        <taxon>Bacteria</taxon>
        <taxon>Bacillati</taxon>
        <taxon>Bacillota</taxon>
        <taxon>Clostridia</taxon>
        <taxon>Eubacteriales</taxon>
        <taxon>Oscillospiraceae</taxon>
        <taxon>Oscillospiraceae incertae sedis</taxon>
        <taxon>Candidatus Faeciplasma</taxon>
    </lineage>
</organism>
<feature type="transmembrane region" description="Helical" evidence="7">
    <location>
        <begin position="142"/>
        <end position="166"/>
    </location>
</feature>
<protein>
    <submittedName>
        <fullName evidence="9">Sugar ABC transporter permease</fullName>
    </submittedName>
</protein>
<accession>A0A9D1GU75</accession>
<evidence type="ECO:0000256" key="6">
    <source>
        <dbReference type="ARBA" id="ARBA00023136"/>
    </source>
</evidence>
<dbReference type="Gene3D" id="1.10.3720.10">
    <property type="entry name" value="MetI-like"/>
    <property type="match status" value="1"/>
</dbReference>
<gene>
    <name evidence="9" type="ORF">IAC39_07500</name>
</gene>
<keyword evidence="2 7" id="KW-0813">Transport</keyword>
<keyword evidence="4 7" id="KW-0812">Transmembrane</keyword>
<dbReference type="Pfam" id="PF00528">
    <property type="entry name" value="BPD_transp_1"/>
    <property type="match status" value="1"/>
</dbReference>
<evidence type="ECO:0000256" key="5">
    <source>
        <dbReference type="ARBA" id="ARBA00022989"/>
    </source>
</evidence>
<reference evidence="9" key="2">
    <citation type="journal article" date="2021" name="PeerJ">
        <title>Extensive microbial diversity within the chicken gut microbiome revealed by metagenomics and culture.</title>
        <authorList>
            <person name="Gilroy R."/>
            <person name="Ravi A."/>
            <person name="Getino M."/>
            <person name="Pursley I."/>
            <person name="Horton D.L."/>
            <person name="Alikhan N.F."/>
            <person name="Baker D."/>
            <person name="Gharbi K."/>
            <person name="Hall N."/>
            <person name="Watson M."/>
            <person name="Adriaenssens E.M."/>
            <person name="Foster-Nyarko E."/>
            <person name="Jarju S."/>
            <person name="Secka A."/>
            <person name="Antonio M."/>
            <person name="Oren A."/>
            <person name="Chaudhuri R.R."/>
            <person name="La Ragione R."/>
            <person name="Hildebrand F."/>
            <person name="Pallen M.J."/>
        </authorList>
    </citation>
    <scope>NUCLEOTIDE SEQUENCE</scope>
    <source>
        <strain evidence="9">CHK33-4379</strain>
    </source>
</reference>
<evidence type="ECO:0000259" key="8">
    <source>
        <dbReference type="PROSITE" id="PS50928"/>
    </source>
</evidence>
<keyword evidence="5 7" id="KW-1133">Transmembrane helix</keyword>
<dbReference type="InterPro" id="IPR035906">
    <property type="entry name" value="MetI-like_sf"/>
</dbReference>
<dbReference type="SUPFAM" id="SSF161098">
    <property type="entry name" value="MetI-like"/>
    <property type="match status" value="1"/>
</dbReference>
<feature type="domain" description="ABC transmembrane type-1" evidence="8">
    <location>
        <begin position="64"/>
        <end position="268"/>
    </location>
</feature>
<evidence type="ECO:0000256" key="7">
    <source>
        <dbReference type="RuleBase" id="RU363032"/>
    </source>
</evidence>
<keyword evidence="6 7" id="KW-0472">Membrane</keyword>
<feature type="transmembrane region" description="Helical" evidence="7">
    <location>
        <begin position="246"/>
        <end position="268"/>
    </location>
</feature>
<feature type="transmembrane region" description="Helical" evidence="7">
    <location>
        <begin position="194"/>
        <end position="214"/>
    </location>
</feature>
<keyword evidence="3" id="KW-1003">Cell membrane</keyword>
<sequence>MNKKQKLKIVLLCLPALIGFAVFYIVPFVRTIGYSFIDNTLSKQFVGFSNYASVLGNKYFQMALKNTAIFSVISVSTTVLISLILSLGIVKLSNRFSFIKSFFILPYILPTASIIFIWQSIFGGESYEALTRIESISAFFEILPLYLLFTWKNIGINIILITSALMKVPREVYEASAVDGAHGLRLHAKITMPMISPTLFFAIVLTFVNSLKIFKESYLFYNTNYPPDVAYMVQNYMNNHFQKLNYQNLSCAVVIFTTVMAILIFLLYRAENKTGDYTN</sequence>
<dbReference type="InterPro" id="IPR000515">
    <property type="entry name" value="MetI-like"/>
</dbReference>
<evidence type="ECO:0000313" key="9">
    <source>
        <dbReference type="EMBL" id="HIT59536.1"/>
    </source>
</evidence>
<dbReference type="GO" id="GO:0005886">
    <property type="term" value="C:plasma membrane"/>
    <property type="evidence" value="ECO:0007669"/>
    <property type="project" value="UniProtKB-SubCell"/>
</dbReference>
<proteinExistence type="inferred from homology"/>
<evidence type="ECO:0000256" key="2">
    <source>
        <dbReference type="ARBA" id="ARBA00022448"/>
    </source>
</evidence>
<dbReference type="PANTHER" id="PTHR30193">
    <property type="entry name" value="ABC TRANSPORTER PERMEASE PROTEIN"/>
    <property type="match status" value="1"/>
</dbReference>
<evidence type="ECO:0000256" key="4">
    <source>
        <dbReference type="ARBA" id="ARBA00022692"/>
    </source>
</evidence>
<name>A0A9D1GU75_9FIRM</name>
<dbReference type="InterPro" id="IPR051393">
    <property type="entry name" value="ABC_transporter_permease"/>
</dbReference>
<feature type="transmembrane region" description="Helical" evidence="7">
    <location>
        <begin position="7"/>
        <end position="26"/>
    </location>
</feature>
<evidence type="ECO:0000256" key="3">
    <source>
        <dbReference type="ARBA" id="ARBA00022475"/>
    </source>
</evidence>
<feature type="transmembrane region" description="Helical" evidence="7">
    <location>
        <begin position="102"/>
        <end position="122"/>
    </location>
</feature>
<feature type="transmembrane region" description="Helical" evidence="7">
    <location>
        <begin position="68"/>
        <end position="90"/>
    </location>
</feature>
<comment type="subcellular location">
    <subcellularLocation>
        <location evidence="1 7">Cell membrane</location>
        <topology evidence="1 7">Multi-pass membrane protein</topology>
    </subcellularLocation>
</comment>
<reference evidence="9" key="1">
    <citation type="submission" date="2020-10" db="EMBL/GenBank/DDBJ databases">
        <authorList>
            <person name="Gilroy R."/>
        </authorList>
    </citation>
    <scope>NUCLEOTIDE SEQUENCE</scope>
    <source>
        <strain evidence="9">CHK33-4379</strain>
    </source>
</reference>
<dbReference type="Proteomes" id="UP000824136">
    <property type="component" value="Unassembled WGS sequence"/>
</dbReference>